<reference evidence="1 2" key="1">
    <citation type="submission" date="2018-09" db="EMBL/GenBank/DDBJ databases">
        <title>Paenibacillus SK2017-BO5.</title>
        <authorList>
            <person name="Piskunova J.V."/>
            <person name="Dubiley S.A."/>
            <person name="Severinov K.V."/>
        </authorList>
    </citation>
    <scope>NUCLEOTIDE SEQUENCE [LARGE SCALE GENOMIC DNA]</scope>
    <source>
        <strain evidence="1 2">BO5</strain>
    </source>
</reference>
<dbReference type="EMBL" id="QYZD01000001">
    <property type="protein sequence ID" value="RJG26686.1"/>
    <property type="molecule type" value="Genomic_DNA"/>
</dbReference>
<dbReference type="AlphaFoldDB" id="A0A3A3GSX9"/>
<name>A0A3A3GSX9_PANTH</name>
<dbReference type="OrthoDB" id="196472at2"/>
<gene>
    <name evidence="1" type="ORF">DQX05_01245</name>
</gene>
<evidence type="ECO:0000313" key="1">
    <source>
        <dbReference type="EMBL" id="RJG26686.1"/>
    </source>
</evidence>
<organism evidence="1 2">
    <name type="scientific">Paenibacillus thiaminolyticus</name>
    <name type="common">Bacillus thiaminolyticus</name>
    <dbReference type="NCBI Taxonomy" id="49283"/>
    <lineage>
        <taxon>Bacteria</taxon>
        <taxon>Bacillati</taxon>
        <taxon>Bacillota</taxon>
        <taxon>Bacilli</taxon>
        <taxon>Bacillales</taxon>
        <taxon>Paenibacillaceae</taxon>
        <taxon>Paenibacillus</taxon>
    </lineage>
</organism>
<protein>
    <submittedName>
        <fullName evidence="1">Uncharacterized protein</fullName>
    </submittedName>
</protein>
<proteinExistence type="predicted"/>
<dbReference type="RefSeq" id="WP_119790173.1">
    <property type="nucleotide sequence ID" value="NZ_QYZD01000001.1"/>
</dbReference>
<dbReference type="Proteomes" id="UP000266177">
    <property type="component" value="Unassembled WGS sequence"/>
</dbReference>
<evidence type="ECO:0000313" key="2">
    <source>
        <dbReference type="Proteomes" id="UP000266177"/>
    </source>
</evidence>
<comment type="caution">
    <text evidence="1">The sequence shown here is derived from an EMBL/GenBank/DDBJ whole genome shotgun (WGS) entry which is preliminary data.</text>
</comment>
<sequence>MTDYKKVTSYILSPEQLKAERERLDAMKPAVQYKKGPLAVTAPQMSFNGKYMKKGGEWF</sequence>
<accession>A0A3A3GSX9</accession>